<sequence>MTKRREKINTPATFPLSAEKFFAYKNIFAIMGNKSFRAWFYQFLLGALIILFSYWLYGNVMDNLRSQNIATGFGFLPHQAQFEIGEKLIEYSARDSYARAVLVGLLNTLYVSLWGIILATVLGFSIGIARVSKNWLLARIAGVYVELMRNVPVILQVIFWSVVIRNLPGPRGAIEFGDVGFLTNRGLSFALPAAHPGWLWCAIALAAALLVSTVLKVAGRRLRERSGRVLPVGRIASALIIGLPLLAWWLSGSPHQLDRPELSGFNFRGGFTISPEFTSLLLGIALYSSAFIAEIVRAGIQSIPRGQLEASRALSLSPWQMMRHIIIPQAMRVIVPPLTSQFVSLSKNSSIAVVVGYPELANIGNTLMTQTGQALEVIAIMMVVYLTISSVTSLLMNIFNRVVAIKER</sequence>
<dbReference type="InterPro" id="IPR010065">
    <property type="entry name" value="AA_ABC_transptr_permease_3TM"/>
</dbReference>
<comment type="caution">
    <text evidence="12">The sequence shown here is derived from an EMBL/GenBank/DDBJ whole genome shotgun (WGS) entry which is preliminary data.</text>
</comment>
<keyword evidence="3 10" id="KW-0813">Transport</keyword>
<evidence type="ECO:0000256" key="4">
    <source>
        <dbReference type="ARBA" id="ARBA00022475"/>
    </source>
</evidence>
<dbReference type="CDD" id="cd06261">
    <property type="entry name" value="TM_PBP2"/>
    <property type="match status" value="1"/>
</dbReference>
<keyword evidence="13" id="KW-1185">Reference proteome</keyword>
<dbReference type="Pfam" id="PF00528">
    <property type="entry name" value="BPD_transp_1"/>
    <property type="match status" value="1"/>
</dbReference>
<dbReference type="InterPro" id="IPR043429">
    <property type="entry name" value="ArtM/GltK/GlnP/TcyL/YhdX-like"/>
</dbReference>
<evidence type="ECO:0000256" key="9">
    <source>
        <dbReference type="ARBA" id="ARBA00023136"/>
    </source>
</evidence>
<evidence type="ECO:0000256" key="5">
    <source>
        <dbReference type="ARBA" id="ARBA00022519"/>
    </source>
</evidence>
<proteinExistence type="inferred from homology"/>
<evidence type="ECO:0000256" key="6">
    <source>
        <dbReference type="ARBA" id="ARBA00022692"/>
    </source>
</evidence>
<dbReference type="EMBL" id="JAKPBZ010000107">
    <property type="protein sequence ID" value="MCL2892295.1"/>
    <property type="molecule type" value="Genomic_DNA"/>
</dbReference>
<feature type="transmembrane region" description="Helical" evidence="10">
    <location>
        <begin position="377"/>
        <end position="399"/>
    </location>
</feature>
<dbReference type="PROSITE" id="PS50928">
    <property type="entry name" value="ABC_TM1"/>
    <property type="match status" value="1"/>
</dbReference>
<keyword evidence="8 10" id="KW-1133">Transmembrane helix</keyword>
<comment type="similarity">
    <text evidence="2">Belongs to the binding-protein-dependent transport system permease family. HisMQ subfamily.</text>
</comment>
<evidence type="ECO:0000313" key="13">
    <source>
        <dbReference type="Proteomes" id="UP001203069"/>
    </source>
</evidence>
<dbReference type="NCBIfam" id="TIGR01726">
    <property type="entry name" value="HEQRo_perm_3TM"/>
    <property type="match status" value="1"/>
</dbReference>
<gene>
    <name evidence="12" type="ORF">MFP26_06270</name>
</gene>
<keyword evidence="7" id="KW-0029">Amino-acid transport</keyword>
<evidence type="ECO:0000256" key="2">
    <source>
        <dbReference type="ARBA" id="ARBA00010072"/>
    </source>
</evidence>
<evidence type="ECO:0000256" key="3">
    <source>
        <dbReference type="ARBA" id="ARBA00022448"/>
    </source>
</evidence>
<evidence type="ECO:0000256" key="10">
    <source>
        <dbReference type="RuleBase" id="RU363032"/>
    </source>
</evidence>
<keyword evidence="4" id="KW-1003">Cell membrane</keyword>
<organism evidence="12 13">
    <name type="scientific">Brenneria tiliae</name>
    <dbReference type="NCBI Taxonomy" id="2914984"/>
    <lineage>
        <taxon>Bacteria</taxon>
        <taxon>Pseudomonadati</taxon>
        <taxon>Pseudomonadota</taxon>
        <taxon>Gammaproteobacteria</taxon>
        <taxon>Enterobacterales</taxon>
        <taxon>Pectobacteriaceae</taxon>
        <taxon>Brenneria</taxon>
    </lineage>
</organism>
<keyword evidence="6 10" id="KW-0812">Transmembrane</keyword>
<accession>A0ABT0MR32</accession>
<dbReference type="SUPFAM" id="SSF161098">
    <property type="entry name" value="MetI-like"/>
    <property type="match status" value="2"/>
</dbReference>
<evidence type="ECO:0000256" key="7">
    <source>
        <dbReference type="ARBA" id="ARBA00022970"/>
    </source>
</evidence>
<evidence type="ECO:0000256" key="8">
    <source>
        <dbReference type="ARBA" id="ARBA00022989"/>
    </source>
</evidence>
<dbReference type="PANTHER" id="PTHR30614:SF37">
    <property type="entry name" value="AMINO-ACID ABC TRANSPORTER PERMEASE PROTEIN YHDX-RELATED"/>
    <property type="match status" value="1"/>
</dbReference>
<evidence type="ECO:0000313" key="12">
    <source>
        <dbReference type="EMBL" id="MCL2892295.1"/>
    </source>
</evidence>
<feature type="transmembrane region" description="Helical" evidence="10">
    <location>
        <begin position="141"/>
        <end position="163"/>
    </location>
</feature>
<dbReference type="PANTHER" id="PTHR30614">
    <property type="entry name" value="MEMBRANE COMPONENT OF AMINO ACID ABC TRANSPORTER"/>
    <property type="match status" value="1"/>
</dbReference>
<dbReference type="Proteomes" id="UP001203069">
    <property type="component" value="Unassembled WGS sequence"/>
</dbReference>
<feature type="transmembrane region" description="Helical" evidence="10">
    <location>
        <begin position="197"/>
        <end position="217"/>
    </location>
</feature>
<comment type="subcellular location">
    <subcellularLocation>
        <location evidence="1">Cell inner membrane</location>
        <topology evidence="1">Multi-pass membrane protein</topology>
    </subcellularLocation>
    <subcellularLocation>
        <location evidence="10">Cell membrane</location>
        <topology evidence="10">Multi-pass membrane protein</topology>
    </subcellularLocation>
</comment>
<dbReference type="InterPro" id="IPR035906">
    <property type="entry name" value="MetI-like_sf"/>
</dbReference>
<name>A0ABT0MR32_9GAMM</name>
<evidence type="ECO:0000256" key="1">
    <source>
        <dbReference type="ARBA" id="ARBA00004429"/>
    </source>
</evidence>
<keyword evidence="9 10" id="KW-0472">Membrane</keyword>
<feature type="transmembrane region" description="Helical" evidence="10">
    <location>
        <begin position="229"/>
        <end position="250"/>
    </location>
</feature>
<feature type="transmembrane region" description="Helical" evidence="10">
    <location>
        <begin position="109"/>
        <end position="129"/>
    </location>
</feature>
<protein>
    <submittedName>
        <fullName evidence="12">ABC transporter permease subunit</fullName>
    </submittedName>
</protein>
<dbReference type="InterPro" id="IPR000515">
    <property type="entry name" value="MetI-like"/>
</dbReference>
<keyword evidence="5" id="KW-0997">Cell inner membrane</keyword>
<reference evidence="12 13" key="1">
    <citation type="submission" date="2022-02" db="EMBL/GenBank/DDBJ databases">
        <title>Description of Brenneria tiliae sp. nov. isolated from symptomatic Tilia x moltkei and Tilia x europaea trees in the UK.</title>
        <authorList>
            <person name="Kile H."/>
        </authorList>
    </citation>
    <scope>NUCLEOTIDE SEQUENCE [LARGE SCALE GENOMIC DNA]</scope>
    <source>
        <strain evidence="12 13">MC1SB4.1</strain>
    </source>
</reference>
<feature type="transmembrane region" description="Helical" evidence="10">
    <location>
        <begin position="38"/>
        <end position="57"/>
    </location>
</feature>
<dbReference type="Gene3D" id="1.10.3720.10">
    <property type="entry name" value="MetI-like"/>
    <property type="match status" value="2"/>
</dbReference>
<feature type="domain" description="ABC transmembrane type-1" evidence="11">
    <location>
        <begin position="105"/>
        <end position="396"/>
    </location>
</feature>
<dbReference type="RefSeq" id="WP_249244031.1">
    <property type="nucleotide sequence ID" value="NZ_JAKPBZ010000107.1"/>
</dbReference>
<evidence type="ECO:0000259" key="11">
    <source>
        <dbReference type="PROSITE" id="PS50928"/>
    </source>
</evidence>